<accession>A0A7K9UKM3</accession>
<keyword evidence="4" id="KW-0808">Transferase</keyword>
<dbReference type="GO" id="GO:0032006">
    <property type="term" value="P:regulation of TOR signaling"/>
    <property type="evidence" value="ECO:0007669"/>
    <property type="project" value="TreeGrafter"/>
</dbReference>
<dbReference type="GO" id="GO:0007169">
    <property type="term" value="P:cell surface receptor protein tyrosine kinase signaling pathway"/>
    <property type="evidence" value="ECO:0007669"/>
    <property type="project" value="InterPro"/>
</dbReference>
<keyword evidence="24" id="KW-1185">Reference proteome</keyword>
<dbReference type="SUPFAM" id="SSF56112">
    <property type="entry name" value="Protein kinase-like (PK-like)"/>
    <property type="match status" value="1"/>
</dbReference>
<evidence type="ECO:0000256" key="4">
    <source>
        <dbReference type="ARBA" id="ARBA00022679"/>
    </source>
</evidence>
<organism evidence="23 24">
    <name type="scientific">Anseranas semipalmata</name>
    <name type="common">Magpie goose</name>
    <name type="synonym">Anas semipalmata</name>
    <dbReference type="NCBI Taxonomy" id="8851"/>
    <lineage>
        <taxon>Eukaryota</taxon>
        <taxon>Metazoa</taxon>
        <taxon>Chordata</taxon>
        <taxon>Craniata</taxon>
        <taxon>Vertebrata</taxon>
        <taxon>Euteleostomi</taxon>
        <taxon>Archelosauria</taxon>
        <taxon>Archosauria</taxon>
        <taxon>Dinosauria</taxon>
        <taxon>Saurischia</taxon>
        <taxon>Theropoda</taxon>
        <taxon>Coelurosauria</taxon>
        <taxon>Aves</taxon>
        <taxon>Neognathae</taxon>
        <taxon>Galloanserae</taxon>
        <taxon>Anseriformes</taxon>
        <taxon>Anseranatidae</taxon>
        <taxon>Anseranas</taxon>
    </lineage>
</organism>
<dbReference type="Pfam" id="PF00041">
    <property type="entry name" value="fn3"/>
    <property type="match status" value="3"/>
</dbReference>
<dbReference type="EC" id="2.7.10.1" evidence="18"/>
<gene>
    <name evidence="23" type="primary">Ros1</name>
    <name evidence="23" type="ORF">ANSSEM_R13728</name>
</gene>
<dbReference type="GO" id="GO:0043235">
    <property type="term" value="C:receptor complex"/>
    <property type="evidence" value="ECO:0007669"/>
    <property type="project" value="TreeGrafter"/>
</dbReference>
<keyword evidence="10 17" id="KW-0067">ATP-binding</keyword>
<dbReference type="InterPro" id="IPR011009">
    <property type="entry name" value="Kinase-like_dom_sf"/>
</dbReference>
<feature type="binding site" evidence="17">
    <location>
        <position position="1998"/>
    </location>
    <ligand>
        <name>ATP</name>
        <dbReference type="ChEBI" id="CHEBI:30616"/>
    </ligand>
</feature>
<dbReference type="FunFam" id="2.120.10.30:FF:000042">
    <property type="entry name" value="Tyrosine-protein kinase receptor"/>
    <property type="match status" value="1"/>
</dbReference>
<keyword evidence="12 20" id="KW-0472">Membrane</keyword>
<evidence type="ECO:0000256" key="8">
    <source>
        <dbReference type="ARBA" id="ARBA00022741"/>
    </source>
</evidence>
<dbReference type="FunFam" id="2.60.40.10:FF:001018">
    <property type="entry name" value="Tyrosine-protein kinase receptor"/>
    <property type="match status" value="1"/>
</dbReference>
<dbReference type="FunFam" id="2.120.10.30:FF:000038">
    <property type="entry name" value="Tyrosine-protein kinase receptor"/>
    <property type="match status" value="1"/>
</dbReference>
<evidence type="ECO:0000256" key="10">
    <source>
        <dbReference type="ARBA" id="ARBA00022840"/>
    </source>
</evidence>
<evidence type="ECO:0000256" key="2">
    <source>
        <dbReference type="ARBA" id="ARBA00022475"/>
    </source>
</evidence>
<dbReference type="InterPro" id="IPR013783">
    <property type="entry name" value="Ig-like_fold"/>
</dbReference>
<evidence type="ECO:0000259" key="21">
    <source>
        <dbReference type="PROSITE" id="PS50011"/>
    </source>
</evidence>
<keyword evidence="3 18" id="KW-0597">Phosphoprotein</keyword>
<keyword evidence="5 18" id="KW-0812">Transmembrane</keyword>
<keyword evidence="13" id="KW-0829">Tyrosine-protein kinase</keyword>
<dbReference type="PANTHER" id="PTHR24416">
    <property type="entry name" value="TYROSINE-PROTEIN KINASE RECEPTOR"/>
    <property type="match status" value="1"/>
</dbReference>
<evidence type="ECO:0000256" key="17">
    <source>
        <dbReference type="PROSITE-ProRule" id="PRU10141"/>
    </source>
</evidence>
<feature type="domain" description="Fibronectin type-III" evidence="22">
    <location>
        <begin position="113"/>
        <end position="206"/>
    </location>
</feature>
<dbReference type="Gene3D" id="2.60.40.10">
    <property type="entry name" value="Immunoglobulins"/>
    <property type="match status" value="7"/>
</dbReference>
<feature type="domain" description="Protein kinase" evidence="21">
    <location>
        <begin position="1963"/>
        <end position="2242"/>
    </location>
</feature>
<keyword evidence="6" id="KW-0732">Signal</keyword>
<reference evidence="23 24" key="1">
    <citation type="submission" date="2019-09" db="EMBL/GenBank/DDBJ databases">
        <title>Bird 10,000 Genomes (B10K) Project - Family phase.</title>
        <authorList>
            <person name="Zhang G."/>
        </authorList>
    </citation>
    <scope>NUCLEOTIDE SEQUENCE [LARGE SCALE GENOMIC DNA]</scope>
    <source>
        <strain evidence="23">B10K-DU-001-57</strain>
        <tissue evidence="23">Muscle</tissue>
    </source>
</reference>
<comment type="subcellular location">
    <subcellularLocation>
        <location evidence="1">Cell membrane</location>
        <topology evidence="1">Single-pass type I membrane protein</topology>
    </subcellularLocation>
</comment>
<dbReference type="InterPro" id="IPR050122">
    <property type="entry name" value="RTK"/>
</dbReference>
<dbReference type="InterPro" id="IPR017441">
    <property type="entry name" value="Protein_kinase_ATP_BS"/>
</dbReference>
<dbReference type="Proteomes" id="UP000567872">
    <property type="component" value="Unassembled WGS sequence"/>
</dbReference>
<feature type="domain" description="Fibronectin type-III" evidence="22">
    <location>
        <begin position="1460"/>
        <end position="1570"/>
    </location>
</feature>
<feature type="domain" description="Fibronectin type-III" evidence="22">
    <location>
        <begin position="1574"/>
        <end position="1672"/>
    </location>
</feature>
<dbReference type="InterPro" id="IPR020635">
    <property type="entry name" value="Tyr_kinase_cat_dom"/>
</dbReference>
<evidence type="ECO:0000313" key="24">
    <source>
        <dbReference type="Proteomes" id="UP000567872"/>
    </source>
</evidence>
<evidence type="ECO:0000256" key="11">
    <source>
        <dbReference type="ARBA" id="ARBA00022989"/>
    </source>
</evidence>
<feature type="transmembrane region" description="Helical" evidence="20">
    <location>
        <begin position="1876"/>
        <end position="1900"/>
    </location>
</feature>
<feature type="domain" description="Fibronectin type-III" evidence="22">
    <location>
        <begin position="574"/>
        <end position="674"/>
    </location>
</feature>
<dbReference type="Pfam" id="PF07714">
    <property type="entry name" value="PK_Tyr_Ser-Thr"/>
    <property type="match status" value="1"/>
</dbReference>
<evidence type="ECO:0000256" key="7">
    <source>
        <dbReference type="ARBA" id="ARBA00022737"/>
    </source>
</evidence>
<feature type="domain" description="Fibronectin type-III" evidence="22">
    <location>
        <begin position="955"/>
        <end position="1048"/>
    </location>
</feature>
<evidence type="ECO:0000256" key="18">
    <source>
        <dbReference type="RuleBase" id="RU000312"/>
    </source>
</evidence>
<dbReference type="GO" id="GO:0019903">
    <property type="term" value="F:protein phosphatase binding"/>
    <property type="evidence" value="ECO:0007669"/>
    <property type="project" value="UniProtKB-ARBA"/>
</dbReference>
<dbReference type="GO" id="GO:0004714">
    <property type="term" value="F:transmembrane receptor protein tyrosine kinase activity"/>
    <property type="evidence" value="ECO:0007669"/>
    <property type="project" value="UniProtKB-EC"/>
</dbReference>
<dbReference type="Gene3D" id="3.30.200.20">
    <property type="entry name" value="Phosphorylase Kinase, domain 1"/>
    <property type="match status" value="1"/>
</dbReference>
<dbReference type="InterPro" id="IPR011042">
    <property type="entry name" value="6-blade_b-propeller_TolB-like"/>
</dbReference>
<dbReference type="PROSITE" id="PS00107">
    <property type="entry name" value="PROTEIN_KINASE_ATP"/>
    <property type="match status" value="1"/>
</dbReference>
<dbReference type="InterPro" id="IPR000033">
    <property type="entry name" value="LDLR_classB_rpt"/>
</dbReference>
<dbReference type="PROSITE" id="PS00239">
    <property type="entry name" value="RECEPTOR_TYR_KIN_II"/>
    <property type="match status" value="1"/>
</dbReference>
<dbReference type="InterPro" id="IPR008266">
    <property type="entry name" value="Tyr_kinase_AS"/>
</dbReference>
<keyword evidence="2" id="KW-1003">Cell membrane</keyword>
<keyword evidence="14 18" id="KW-0675">Receptor</keyword>
<evidence type="ECO:0000256" key="16">
    <source>
        <dbReference type="ARBA" id="ARBA00051243"/>
    </source>
</evidence>
<proteinExistence type="inferred from homology"/>
<keyword evidence="8 17" id="KW-0547">Nucleotide-binding</keyword>
<dbReference type="GO" id="GO:0005524">
    <property type="term" value="F:ATP binding"/>
    <property type="evidence" value="ECO:0007669"/>
    <property type="project" value="UniProtKB-UniRule"/>
</dbReference>
<evidence type="ECO:0000256" key="20">
    <source>
        <dbReference type="SAM" id="Phobius"/>
    </source>
</evidence>
<evidence type="ECO:0000256" key="3">
    <source>
        <dbReference type="ARBA" id="ARBA00022553"/>
    </source>
</evidence>
<feature type="domain" description="Fibronectin type-III" evidence="22">
    <location>
        <begin position="209"/>
        <end position="297"/>
    </location>
</feature>
<dbReference type="FunFam" id="2.120.10.30:FF:000044">
    <property type="entry name" value="Tyrosine-protein kinase receptor"/>
    <property type="match status" value="1"/>
</dbReference>
<protein>
    <recommendedName>
        <fullName evidence="18">Tyrosine-protein kinase receptor</fullName>
        <ecNumber evidence="18">2.7.10.1</ecNumber>
    </recommendedName>
</protein>
<evidence type="ECO:0000256" key="12">
    <source>
        <dbReference type="ARBA" id="ARBA00023136"/>
    </source>
</evidence>
<feature type="region of interest" description="Disordered" evidence="19">
    <location>
        <begin position="1758"/>
        <end position="1784"/>
    </location>
</feature>
<dbReference type="SUPFAM" id="SSF49265">
    <property type="entry name" value="Fibronectin type III"/>
    <property type="match status" value="5"/>
</dbReference>
<evidence type="ECO:0000256" key="19">
    <source>
        <dbReference type="SAM" id="MobiDB-lite"/>
    </source>
</evidence>
<dbReference type="FunFam" id="2.60.40.10:FF:001816">
    <property type="entry name" value="Tyrosine-protein kinase receptor"/>
    <property type="match status" value="1"/>
</dbReference>
<dbReference type="InterPro" id="IPR002011">
    <property type="entry name" value="Tyr_kinase_rcpt_2_CS"/>
</dbReference>
<feature type="domain" description="Fibronectin type-III" evidence="22">
    <location>
        <begin position="1052"/>
        <end position="1159"/>
    </location>
</feature>
<dbReference type="SMART" id="SM00219">
    <property type="entry name" value="TyrKc"/>
    <property type="match status" value="1"/>
</dbReference>
<dbReference type="InterPro" id="IPR003961">
    <property type="entry name" value="FN3_dom"/>
</dbReference>
<evidence type="ECO:0000256" key="14">
    <source>
        <dbReference type="ARBA" id="ARBA00023170"/>
    </source>
</evidence>
<feature type="non-terminal residue" evidence="23">
    <location>
        <position position="1"/>
    </location>
</feature>
<dbReference type="OrthoDB" id="65481at2759"/>
<evidence type="ECO:0000256" key="6">
    <source>
        <dbReference type="ARBA" id="ARBA00022729"/>
    </source>
</evidence>
<dbReference type="EMBL" id="VXAA01000246">
    <property type="protein sequence ID" value="NXI61359.1"/>
    <property type="molecule type" value="Genomic_DNA"/>
</dbReference>
<dbReference type="CDD" id="cd05044">
    <property type="entry name" value="PTKc_c-ros"/>
    <property type="match status" value="1"/>
</dbReference>
<comment type="caution">
    <text evidence="23">The sequence shown here is derived from an EMBL/GenBank/DDBJ whole genome shotgun (WGS) entry which is preliminary data.</text>
</comment>
<dbReference type="InterPro" id="IPR000719">
    <property type="entry name" value="Prot_kinase_dom"/>
</dbReference>
<dbReference type="InterPro" id="IPR001245">
    <property type="entry name" value="Ser-Thr/Tyr_kinase_cat_dom"/>
</dbReference>
<name>A0A7K9UKM3_ANSSE</name>
<dbReference type="FunFam" id="1.10.510.10:FF:000341">
    <property type="entry name" value="Tyrosine-protein kinase receptor"/>
    <property type="match status" value="1"/>
</dbReference>
<dbReference type="GO" id="GO:0005886">
    <property type="term" value="C:plasma membrane"/>
    <property type="evidence" value="ECO:0007669"/>
    <property type="project" value="UniProtKB-SubCell"/>
</dbReference>
<keyword evidence="15" id="KW-0325">Glycoprotein</keyword>
<dbReference type="FunFam" id="2.60.40.10:FF:001024">
    <property type="entry name" value="Tyrosine-protein kinase receptor"/>
    <property type="match status" value="1"/>
</dbReference>
<dbReference type="Gene3D" id="1.10.510.10">
    <property type="entry name" value="Transferase(Phosphotransferase) domain 1"/>
    <property type="match status" value="1"/>
</dbReference>
<dbReference type="PANTHER" id="PTHR24416:SF527">
    <property type="entry name" value="PROTO-ONCOGENE TYROSINE-PROTEIN KINASE ROS"/>
    <property type="match status" value="1"/>
</dbReference>
<dbReference type="Gene3D" id="2.120.10.30">
    <property type="entry name" value="TolB, C-terminal domain"/>
    <property type="match status" value="3"/>
</dbReference>
<evidence type="ECO:0000256" key="15">
    <source>
        <dbReference type="ARBA" id="ARBA00023180"/>
    </source>
</evidence>
<evidence type="ECO:0000256" key="13">
    <source>
        <dbReference type="ARBA" id="ARBA00023137"/>
    </source>
</evidence>
<dbReference type="PRINTS" id="PR00109">
    <property type="entry name" value="TYRKINASE"/>
</dbReference>
<dbReference type="InterPro" id="IPR036116">
    <property type="entry name" value="FN3_sf"/>
</dbReference>
<dbReference type="FunFam" id="2.60.40.10:FF:000984">
    <property type="entry name" value="Tyrosine-protein kinase receptor"/>
    <property type="match status" value="1"/>
</dbReference>
<dbReference type="FunFam" id="3.30.200.20:FF:000301">
    <property type="entry name" value="Tyrosine-protein kinase receptor"/>
    <property type="match status" value="1"/>
</dbReference>
<dbReference type="CDD" id="cd00063">
    <property type="entry name" value="FN3"/>
    <property type="match status" value="7"/>
</dbReference>
<evidence type="ECO:0000259" key="22">
    <source>
        <dbReference type="PROSITE" id="PS50853"/>
    </source>
</evidence>
<keyword evidence="9 23" id="KW-0418">Kinase</keyword>
<comment type="similarity">
    <text evidence="18">Belongs to the protein kinase superfamily. Tyr protein kinase family. Insulin receptor subfamily.</text>
</comment>
<dbReference type="FunFam" id="2.60.40.10:FF:000882">
    <property type="entry name" value="Tyrosine-protein kinase receptor"/>
    <property type="match status" value="1"/>
</dbReference>
<feature type="domain" description="Fibronectin type-III" evidence="22">
    <location>
        <begin position="1673"/>
        <end position="1769"/>
    </location>
</feature>
<sequence length="2306" mass="259626">MRNTCLWDHPLNRLATFYFVWISSVFCTFSKNCQNLCTSNLEGELGIANLCNVSDINAACTQGCQFWNATVQVSCPLKCNKTYTRACETVSCKFGCSRAEDAYGVEAQNYLDKPGAPFASTIGSHNVTLRWKPANISEVKYIIQWKFSQLPGDWRYTEVVSETSYTVKDLRAFTEYVFRVVWIITSQLQLHSPSSPSYRTHAFGAPTTAPIIKNIQSSSPNTVEVSWSPPLFPSGLIVGYNLLLVSENHKLLRASRGHSFQFYSTFPNSTYRFSIVAVNEAGAGPPAEANITTPESKVKEKAKWLFLSRNQSLRKRYMKHFLEAAQCLQSGVIHYNITGISVNVYQQVVYFSEGNSIWVKGAEDMSDASDVTLFYAGWGNITSISVDWLYQRIYFVMNEKIHVCHLENCTTAEDITPLYVTSPRKVVADPYNGYIFCLLEDGIYRANLPIFPDTASAASLVVKSTALRDFTINFQSKRLIFFNKTEQAFVSGFLDGSEFHMLRSHVPLNDMESFVYEDNMFTVTDGRAVFHEEVSPVGSSSFNEYVVDCSLECPEYFGFGNLLFYGASAQPFPLPTPPRFVTVLFGLHQAVISWRPPEHTIGTSPSAWQNWTYDVKVSSQNPSEEEWVVSNISDTRFMVKELASFTVYEMSVRAVSPAGQGPWSESFRGMTLEEAEEEPYILAVGVEGLWKQRLDSYGPGEFLYPDIRNISDLDWYNDTLYWSNSMGKVQTLSLSKREGTTENTYVSDIRNARMLAFDWLGQYLYWAGKANTIYRKSLLVGHMDVVAHVVYLLKDLVVDSVNGYLYWATAYSVESARLNGEEYLTLQEQLQFSGKQVAGLALDFSYGFLYWLVQDSLCLNLYRISLCKEGCGNVIVTEFAAWSISETSQSTLEYYSGRLFWINSLQFITTQEVNQSISIPFSQPAEFAAFTLVHTSFKPLPGNFSFTPKVIPNSVPESSFRIKGNSSSFHIIWSASTNVEWGIVFYCVGSKALQSLESERCLHPHNLTVPSYQVDWLEPFTLFDFSVTPYTYWGKAPTTSVFLRAPEGVPSAPTNPRIYVLHNNLHEGEEKVLVEFRWDKPERDNGVLTQFRVYYQLLCQNDTADTLMEWNVSNVKPTVLLFSLRDVLPSLTVRFQVQAFTSVGPGPLSDIAQRNSSDLFPVPTLITVSANKLFLTDIDNNHTIWELLAKTNIKDICYTANDDKMYYILEDSLFILNIQSTSVFQFFKDACLRNVTAITVDWIARHLFVALKTSWNETQIFVIDLELKKKSLKALNIQLGKSNSTVSSLLSYPFLSRLYWMEELDYGSRMFYYDILNNTMHHVLGYISVEEQMRNNCSCNVAEAELGRPMSIDVSDSKKPQLLFIRGRDEIWASDVDGCHCWRITKIPSFQDKKIGSLTADNQFIYWSMEMKEYTEIYLANKASTRHSLQKKANHELKILAYSSAMQSYPDKRCLIPLPATEKPTILATTNTSFTLSLPSVTPHQLCPGISQPTLTYLVFLREMTNNNRNSTYHLSTLQQKALEFQGPTAVIDNLQPFSSYVMQVAVKNYYSDQGQLAMGKETIGTTLYGVPEAVDSIKAVVLSDITINISWSEPLKPNGPLETIRYQISVNFLPPVPATPLRKSDFPNGTLAWSVSGLQSGTNNLFKVLAFHPNENWFSESVPVTAKTFETPPAPVNIFPRNTSFQLEWRAPLHINGTSFWFELHKWQTKSDWFSPASTTCSTTGLVYTCNLTGTLPSTNYLVRATVIYVTGVKSTSSSTSFKTTAGVPSKPGTPKRGEDTKNSVQWEKANDNGSNLTYYILESRKQSDNTNKMKSLWVVVYNGSCASICTWKAKNLEGTFQFRAAAANVLGLGEYSDTSKDIVLGKDTMTSQDIIGIVAVIGAVVLGLCMVMLFGFVWHQRRKSRKPALIGQIVLVQEDKELAQLRGMAETVGLANACYAVSILPSQAEIESLPAFPRDKLNLHKLLGSGAFGEVYEGTAVDILADGSGESKVAVKTLKKGATDQEKSEFLKEAHLMSKFDHPHILKLLGVCLLNEPQYLILELMEGGDLLSYLRGARKQKLQSPLLTVIDLLDICLDICKGCVYLEKMRFIHRDLAARNCLVSEKEYEGCSRVVKIGDFGLARDIYKNDYYRKRGEGLLPVRWMAPESLIDGVFTNRSDVWAFGVLMWETLTLGQQPYPGLSNIEVLHHVRSGGRLESPSNCPDDLCDLITRCWAQEPHNRPTFFCIQDKLQEIRHSPLCFNHCLEDKEAVTGVINEAFEDSDSILSTTLMETRDQEGLNYLVVVKENNEDQGSINSAELSSV</sequence>
<dbReference type="SUPFAM" id="SSF63825">
    <property type="entry name" value="YWTD domain"/>
    <property type="match status" value="3"/>
</dbReference>
<comment type="catalytic activity">
    <reaction evidence="16 18">
        <text>L-tyrosyl-[protein] + ATP = O-phospho-L-tyrosyl-[protein] + ADP + H(+)</text>
        <dbReference type="Rhea" id="RHEA:10596"/>
        <dbReference type="Rhea" id="RHEA-COMP:10136"/>
        <dbReference type="Rhea" id="RHEA-COMP:20101"/>
        <dbReference type="ChEBI" id="CHEBI:15378"/>
        <dbReference type="ChEBI" id="CHEBI:30616"/>
        <dbReference type="ChEBI" id="CHEBI:46858"/>
        <dbReference type="ChEBI" id="CHEBI:61978"/>
        <dbReference type="ChEBI" id="CHEBI:456216"/>
        <dbReference type="EC" id="2.7.10.1"/>
    </reaction>
</comment>
<dbReference type="PROSITE" id="PS50011">
    <property type="entry name" value="PROTEIN_KINASE_DOM"/>
    <property type="match status" value="1"/>
</dbReference>
<keyword evidence="7" id="KW-0677">Repeat</keyword>
<keyword evidence="11 20" id="KW-1133">Transmembrane helix</keyword>
<evidence type="ECO:0000256" key="9">
    <source>
        <dbReference type="ARBA" id="ARBA00022777"/>
    </source>
</evidence>
<evidence type="ECO:0000313" key="23">
    <source>
        <dbReference type="EMBL" id="NXI61359.1"/>
    </source>
</evidence>
<feature type="non-terminal residue" evidence="23">
    <location>
        <position position="2306"/>
    </location>
</feature>
<dbReference type="SMART" id="SM00135">
    <property type="entry name" value="LY"/>
    <property type="match status" value="5"/>
</dbReference>
<dbReference type="SMART" id="SM00060">
    <property type="entry name" value="FN3"/>
    <property type="match status" value="9"/>
</dbReference>
<dbReference type="PROSITE" id="PS50853">
    <property type="entry name" value="FN3"/>
    <property type="match status" value="8"/>
</dbReference>
<dbReference type="PROSITE" id="PS00109">
    <property type="entry name" value="PROTEIN_KINASE_TYR"/>
    <property type="match status" value="1"/>
</dbReference>
<evidence type="ECO:0000256" key="5">
    <source>
        <dbReference type="ARBA" id="ARBA00022692"/>
    </source>
</evidence>
<evidence type="ECO:0000256" key="1">
    <source>
        <dbReference type="ARBA" id="ARBA00004251"/>
    </source>
</evidence>